<dbReference type="EMBL" id="BAAAVV010000003">
    <property type="protein sequence ID" value="GAA3165392.1"/>
    <property type="molecule type" value="Genomic_DNA"/>
</dbReference>
<reference evidence="2" key="1">
    <citation type="journal article" date="2019" name="Int. J. Syst. Evol. Microbiol.">
        <title>The Global Catalogue of Microorganisms (GCM) 10K type strain sequencing project: providing services to taxonomists for standard genome sequencing and annotation.</title>
        <authorList>
            <consortium name="The Broad Institute Genomics Platform"/>
            <consortium name="The Broad Institute Genome Sequencing Center for Infectious Disease"/>
            <person name="Wu L."/>
            <person name="Ma J."/>
        </authorList>
    </citation>
    <scope>NUCLEOTIDE SEQUENCE [LARGE SCALE GENOMIC DNA]</scope>
    <source>
        <strain evidence="2">JCM 15614</strain>
    </source>
</reference>
<dbReference type="Proteomes" id="UP001499924">
    <property type="component" value="Unassembled WGS sequence"/>
</dbReference>
<name>A0ABP6P2Q1_9ACTN</name>
<organism evidence="1 2">
    <name type="scientific">Blastococcus jejuensis</name>
    <dbReference type="NCBI Taxonomy" id="351224"/>
    <lineage>
        <taxon>Bacteria</taxon>
        <taxon>Bacillati</taxon>
        <taxon>Actinomycetota</taxon>
        <taxon>Actinomycetes</taxon>
        <taxon>Geodermatophilales</taxon>
        <taxon>Geodermatophilaceae</taxon>
        <taxon>Blastococcus</taxon>
    </lineage>
</organism>
<accession>A0ABP6P2Q1</accession>
<comment type="caution">
    <text evidence="1">The sequence shown here is derived from an EMBL/GenBank/DDBJ whole genome shotgun (WGS) entry which is preliminary data.</text>
</comment>
<evidence type="ECO:0000313" key="2">
    <source>
        <dbReference type="Proteomes" id="UP001499924"/>
    </source>
</evidence>
<protein>
    <submittedName>
        <fullName evidence="1">Uncharacterized protein</fullName>
    </submittedName>
</protein>
<gene>
    <name evidence="1" type="ORF">GCM10010531_17360</name>
</gene>
<keyword evidence="2" id="KW-1185">Reference proteome</keyword>
<sequence length="129" mass="13772">MPRSFRPSRRLPRLRGRPRSASCWGSFSRGLRRGKRRAWRLETGLAGAVVLLHLVKGLDVEEAGRSAVVLVLLVAGRRRFVAASGPRSRRTTLAVALGAAAAGTALGHRLLATVDGGSPSARRRPATTS</sequence>
<evidence type="ECO:0000313" key="1">
    <source>
        <dbReference type="EMBL" id="GAA3165392.1"/>
    </source>
</evidence>
<proteinExistence type="predicted"/>